<proteinExistence type="predicted"/>
<keyword evidence="8" id="KW-1185">Reference proteome</keyword>
<evidence type="ECO:0000313" key="8">
    <source>
        <dbReference type="Proteomes" id="UP001595816"/>
    </source>
</evidence>
<dbReference type="PANTHER" id="PTHR23534">
    <property type="entry name" value="MFS PERMEASE"/>
    <property type="match status" value="1"/>
</dbReference>
<feature type="transmembrane region" description="Helical" evidence="5">
    <location>
        <begin position="407"/>
        <end position="426"/>
    </location>
</feature>
<reference evidence="8" key="1">
    <citation type="journal article" date="2019" name="Int. J. Syst. Evol. Microbiol.">
        <title>The Global Catalogue of Microorganisms (GCM) 10K type strain sequencing project: providing services to taxonomists for standard genome sequencing and annotation.</title>
        <authorList>
            <consortium name="The Broad Institute Genomics Platform"/>
            <consortium name="The Broad Institute Genome Sequencing Center for Infectious Disease"/>
            <person name="Wu L."/>
            <person name="Ma J."/>
        </authorList>
    </citation>
    <scope>NUCLEOTIDE SEQUENCE [LARGE SCALE GENOMIC DNA]</scope>
    <source>
        <strain evidence="8">CGMCC 4.7289</strain>
    </source>
</reference>
<dbReference type="Gene3D" id="1.20.1250.20">
    <property type="entry name" value="MFS general substrate transporter like domains"/>
    <property type="match status" value="1"/>
</dbReference>
<dbReference type="Proteomes" id="UP001595816">
    <property type="component" value="Unassembled WGS sequence"/>
</dbReference>
<feature type="transmembrane region" description="Helical" evidence="5">
    <location>
        <begin position="102"/>
        <end position="120"/>
    </location>
</feature>
<organism evidence="7 8">
    <name type="scientific">Hamadaea flava</name>
    <dbReference type="NCBI Taxonomy" id="1742688"/>
    <lineage>
        <taxon>Bacteria</taxon>
        <taxon>Bacillati</taxon>
        <taxon>Actinomycetota</taxon>
        <taxon>Actinomycetes</taxon>
        <taxon>Micromonosporales</taxon>
        <taxon>Micromonosporaceae</taxon>
        <taxon>Hamadaea</taxon>
    </lineage>
</organism>
<keyword evidence="2 5" id="KW-0812">Transmembrane</keyword>
<dbReference type="PROSITE" id="PS50850">
    <property type="entry name" value="MFS"/>
    <property type="match status" value="1"/>
</dbReference>
<dbReference type="RefSeq" id="WP_253756752.1">
    <property type="nucleotide sequence ID" value="NZ_JAMZDZ010000001.1"/>
</dbReference>
<feature type="transmembrane region" description="Helical" evidence="5">
    <location>
        <begin position="317"/>
        <end position="336"/>
    </location>
</feature>
<feature type="transmembrane region" description="Helical" evidence="5">
    <location>
        <begin position="16"/>
        <end position="38"/>
    </location>
</feature>
<feature type="transmembrane region" description="Helical" evidence="5">
    <location>
        <begin position="251"/>
        <end position="274"/>
    </location>
</feature>
<feature type="transmembrane region" description="Helical" evidence="5">
    <location>
        <begin position="382"/>
        <end position="401"/>
    </location>
</feature>
<comment type="subcellular location">
    <subcellularLocation>
        <location evidence="1">Cell membrane</location>
        <topology evidence="1">Multi-pass membrane protein</topology>
    </subcellularLocation>
</comment>
<feature type="domain" description="Major facilitator superfamily (MFS) profile" evidence="6">
    <location>
        <begin position="1"/>
        <end position="429"/>
    </location>
</feature>
<feature type="transmembrane region" description="Helical" evidence="5">
    <location>
        <begin position="44"/>
        <end position="66"/>
    </location>
</feature>
<comment type="caution">
    <text evidence="7">The sequence shown here is derived from an EMBL/GenBank/DDBJ whole genome shotgun (WGS) entry which is preliminary data.</text>
</comment>
<dbReference type="Pfam" id="PF07690">
    <property type="entry name" value="MFS_1"/>
    <property type="match status" value="1"/>
</dbReference>
<dbReference type="InterPro" id="IPR036259">
    <property type="entry name" value="MFS_trans_sf"/>
</dbReference>
<feature type="transmembrane region" description="Helical" evidence="5">
    <location>
        <begin position="286"/>
        <end position="305"/>
    </location>
</feature>
<evidence type="ECO:0000256" key="5">
    <source>
        <dbReference type="SAM" id="Phobius"/>
    </source>
</evidence>
<feature type="transmembrane region" description="Helical" evidence="5">
    <location>
        <begin position="342"/>
        <end position="370"/>
    </location>
</feature>
<evidence type="ECO:0000259" key="6">
    <source>
        <dbReference type="PROSITE" id="PS50850"/>
    </source>
</evidence>
<feature type="transmembrane region" description="Helical" evidence="5">
    <location>
        <begin position="173"/>
        <end position="194"/>
    </location>
</feature>
<keyword evidence="3 5" id="KW-1133">Transmembrane helix</keyword>
<dbReference type="InterPro" id="IPR011701">
    <property type="entry name" value="MFS"/>
</dbReference>
<dbReference type="SUPFAM" id="SSF103473">
    <property type="entry name" value="MFS general substrate transporter"/>
    <property type="match status" value="1"/>
</dbReference>
<evidence type="ECO:0000256" key="4">
    <source>
        <dbReference type="ARBA" id="ARBA00023136"/>
    </source>
</evidence>
<evidence type="ECO:0000256" key="3">
    <source>
        <dbReference type="ARBA" id="ARBA00022989"/>
    </source>
</evidence>
<feature type="transmembrane region" description="Helical" evidence="5">
    <location>
        <begin position="78"/>
        <end position="96"/>
    </location>
</feature>
<dbReference type="InterPro" id="IPR005828">
    <property type="entry name" value="MFS_sugar_transport-like"/>
</dbReference>
<dbReference type="InterPro" id="IPR020846">
    <property type="entry name" value="MFS_dom"/>
</dbReference>
<evidence type="ECO:0000256" key="2">
    <source>
        <dbReference type="ARBA" id="ARBA00022692"/>
    </source>
</evidence>
<gene>
    <name evidence="7" type="ORF">ACFOZ4_10360</name>
</gene>
<sequence length="438" mass="43810">MSSVDVARVQRRTVRVLVANEIVSGLGVAIGISVGALLTKEMVGTALSGAAQSVAVVGGALSALPASRIMNRYGRRPGLALSYLVGAAGAVTVVAAAAWRHVALLIVGMFLFGAGNTGKYQSRYAAADLAEPAQRGRQLSWVIWASTIGAVAGPNLAAPVGRLVAGTGIPVLAAPYLASAATFLACAAWIMAVLRPDPLKLAKRLAPEPSPPVAPVGSGGVATVAPPAAAAATTTFRQAATVVWSITGARLGLVATALGHLVMVGVMSMTPIHIGDTHHGSASLTIVGFVIGLHIAGMYGLSPLVGWATDRLGPRRVILAGVVLLTAACAVAGTSGHDVVRLALGLILLGQGWSCTMVAGSTLFAASVPLPVKAAAQGLSDLATGVAGAAAGLLSGVIVQFGSYPMLTLLAALAVVPLLALTLRTGQAGPETPRMSGR</sequence>
<dbReference type="PANTHER" id="PTHR23534:SF1">
    <property type="entry name" value="MAJOR FACILITATOR SUPERFAMILY PROTEIN"/>
    <property type="match status" value="1"/>
</dbReference>
<protein>
    <submittedName>
        <fullName evidence="7">MFS transporter</fullName>
    </submittedName>
</protein>
<evidence type="ECO:0000256" key="1">
    <source>
        <dbReference type="ARBA" id="ARBA00004651"/>
    </source>
</evidence>
<evidence type="ECO:0000313" key="7">
    <source>
        <dbReference type="EMBL" id="MFC4131005.1"/>
    </source>
</evidence>
<dbReference type="EMBL" id="JBHSAY010000005">
    <property type="protein sequence ID" value="MFC4131005.1"/>
    <property type="molecule type" value="Genomic_DNA"/>
</dbReference>
<dbReference type="Pfam" id="PF00083">
    <property type="entry name" value="Sugar_tr"/>
    <property type="match status" value="1"/>
</dbReference>
<feature type="transmembrane region" description="Helical" evidence="5">
    <location>
        <begin position="141"/>
        <end position="161"/>
    </location>
</feature>
<name>A0ABV8LJU0_9ACTN</name>
<keyword evidence="4 5" id="KW-0472">Membrane</keyword>
<accession>A0ABV8LJU0</accession>